<feature type="domain" description="HTTM-like" evidence="8">
    <location>
        <begin position="20"/>
        <end position="281"/>
    </location>
</feature>
<dbReference type="InterPro" id="IPR007782">
    <property type="entry name" value="VKG_COase"/>
</dbReference>
<evidence type="ECO:0000256" key="3">
    <source>
        <dbReference type="ARBA" id="ARBA00022989"/>
    </source>
</evidence>
<feature type="transmembrane region" description="Helical" evidence="7">
    <location>
        <begin position="125"/>
        <end position="144"/>
    </location>
</feature>
<sequence length="459" mass="53416">MTNTPKTLKWNPDTLKVYLNREVSISPLITFRIAFGVLMLFSTIRFWVNGWITSQYITPKFFFTYMGFDWVKPLGDMGMHLVFLLIAISAAGIMLGLFYRLSAAAFFLSFTYVELIDVTNYLNHYYFVSIVGLLMIILPAGKYLSIDVWLNPKKQIAKVPFWTIGIIRLQLGMVYFFAGLAKLNYDWLIDAVPMKIWLPAKSHLPLVGSIMHYSWVAYLFSWFGAAYDLTIPFLLINRATRKLAFLAVMVFHACTAIFFPGIGMFPYVMMLSSLIFCSAAYHDQLLAKIFRLKPFEGDNKSYSKQRNWGFAIFLGFYFLLQVYLPLRFLFYPGPLFWTEEGYRFSWRVMLMEKSGNTFFYVKDAGNGKTWEVDNAQFLTPLQEKMMSTQPDMMVRYAHFLKNTYHKRGIKKPEVYAEGYVALNGRRSQSFIDSSVDLSEQQLSLQHMKWIKPFSNQTHK</sequence>
<evidence type="ECO:0000313" key="10">
    <source>
        <dbReference type="Proteomes" id="UP001501772"/>
    </source>
</evidence>
<dbReference type="Proteomes" id="UP001501772">
    <property type="component" value="Unassembled WGS sequence"/>
</dbReference>
<keyword evidence="10" id="KW-1185">Reference proteome</keyword>
<evidence type="ECO:0000256" key="4">
    <source>
        <dbReference type="ARBA" id="ARBA00023136"/>
    </source>
</evidence>
<comment type="subcellular location">
    <subcellularLocation>
        <location evidence="1">Endomembrane system</location>
        <topology evidence="1">Multi-pass membrane protein</topology>
    </subcellularLocation>
</comment>
<keyword evidence="5" id="KW-1015">Disulfide bond</keyword>
<evidence type="ECO:0000259" key="8">
    <source>
        <dbReference type="SMART" id="SM00752"/>
    </source>
</evidence>
<dbReference type="SMART" id="SM00752">
    <property type="entry name" value="HTTM"/>
    <property type="match status" value="1"/>
</dbReference>
<dbReference type="Pfam" id="PF05090">
    <property type="entry name" value="HTTM"/>
    <property type="match status" value="1"/>
</dbReference>
<dbReference type="PANTHER" id="PTHR12639:SF7">
    <property type="entry name" value="HTTM DOMAIN-CONTAINING PROTEIN"/>
    <property type="match status" value="1"/>
</dbReference>
<feature type="transmembrane region" description="Helical" evidence="7">
    <location>
        <begin position="243"/>
        <end position="262"/>
    </location>
</feature>
<feature type="transmembrane region" description="Helical" evidence="7">
    <location>
        <begin position="156"/>
        <end position="178"/>
    </location>
</feature>
<feature type="transmembrane region" description="Helical" evidence="7">
    <location>
        <begin position="215"/>
        <end position="236"/>
    </location>
</feature>
<dbReference type="InterPro" id="IPR011020">
    <property type="entry name" value="HTTM-like"/>
</dbReference>
<dbReference type="PANTHER" id="PTHR12639">
    <property type="entry name" value="VITAMIN K-DEPENDENT GAMMA-CARBOXYLASE"/>
    <property type="match status" value="1"/>
</dbReference>
<name>A0ABP8BQP4_9SPHI</name>
<evidence type="ECO:0000256" key="6">
    <source>
        <dbReference type="ARBA" id="ARBA00023239"/>
    </source>
</evidence>
<evidence type="ECO:0000256" key="5">
    <source>
        <dbReference type="ARBA" id="ARBA00023157"/>
    </source>
</evidence>
<proteinExistence type="predicted"/>
<keyword evidence="4 7" id="KW-0472">Membrane</keyword>
<evidence type="ECO:0000313" key="9">
    <source>
        <dbReference type="EMBL" id="GAA4214094.1"/>
    </source>
</evidence>
<feature type="transmembrane region" description="Helical" evidence="7">
    <location>
        <begin position="308"/>
        <end position="326"/>
    </location>
</feature>
<dbReference type="InterPro" id="IPR053934">
    <property type="entry name" value="HTTM_dom"/>
</dbReference>
<feature type="transmembrane region" description="Helical" evidence="7">
    <location>
        <begin position="29"/>
        <end position="48"/>
    </location>
</feature>
<dbReference type="InterPro" id="IPR053935">
    <property type="entry name" value="VKGC_lumenal_dom"/>
</dbReference>
<dbReference type="EMBL" id="BAABBY010000018">
    <property type="protein sequence ID" value="GAA4214094.1"/>
    <property type="molecule type" value="Genomic_DNA"/>
</dbReference>
<reference evidence="10" key="1">
    <citation type="journal article" date="2019" name="Int. J. Syst. Evol. Microbiol.">
        <title>The Global Catalogue of Microorganisms (GCM) 10K type strain sequencing project: providing services to taxonomists for standard genome sequencing and annotation.</title>
        <authorList>
            <consortium name="The Broad Institute Genomics Platform"/>
            <consortium name="The Broad Institute Genome Sequencing Center for Infectious Disease"/>
            <person name="Wu L."/>
            <person name="Ma J."/>
        </authorList>
    </citation>
    <scope>NUCLEOTIDE SEQUENCE [LARGE SCALE GENOMIC DNA]</scope>
    <source>
        <strain evidence="10">JCM 17626</strain>
    </source>
</reference>
<protein>
    <submittedName>
        <fullName evidence="9">HTTM domain-containing protein</fullName>
    </submittedName>
</protein>
<evidence type="ECO:0000256" key="2">
    <source>
        <dbReference type="ARBA" id="ARBA00022692"/>
    </source>
</evidence>
<evidence type="ECO:0000256" key="7">
    <source>
        <dbReference type="SAM" id="Phobius"/>
    </source>
</evidence>
<keyword evidence="2 7" id="KW-0812">Transmembrane</keyword>
<keyword evidence="6" id="KW-0456">Lyase</keyword>
<keyword evidence="3 7" id="KW-1133">Transmembrane helix</keyword>
<dbReference type="RefSeq" id="WP_344853913.1">
    <property type="nucleotide sequence ID" value="NZ_BAABBY010000018.1"/>
</dbReference>
<organism evidence="9 10">
    <name type="scientific">Pedobacter jeongneungensis</name>
    <dbReference type="NCBI Taxonomy" id="947309"/>
    <lineage>
        <taxon>Bacteria</taxon>
        <taxon>Pseudomonadati</taxon>
        <taxon>Bacteroidota</taxon>
        <taxon>Sphingobacteriia</taxon>
        <taxon>Sphingobacteriales</taxon>
        <taxon>Sphingobacteriaceae</taxon>
        <taxon>Pedobacter</taxon>
    </lineage>
</organism>
<comment type="caution">
    <text evidence="9">The sequence shown here is derived from an EMBL/GenBank/DDBJ whole genome shotgun (WGS) entry which is preliminary data.</text>
</comment>
<gene>
    <name evidence="9" type="ORF">GCM10022289_47180</name>
</gene>
<evidence type="ECO:0000256" key="1">
    <source>
        <dbReference type="ARBA" id="ARBA00004127"/>
    </source>
</evidence>
<accession>A0ABP8BQP4</accession>
<feature type="transmembrane region" description="Helical" evidence="7">
    <location>
        <begin position="81"/>
        <end position="113"/>
    </location>
</feature>
<dbReference type="Pfam" id="PF22777">
    <property type="entry name" value="VKGC_lumenal_dom"/>
    <property type="match status" value="1"/>
</dbReference>